<feature type="signal peptide" evidence="2">
    <location>
        <begin position="1"/>
        <end position="18"/>
    </location>
</feature>
<dbReference type="InterPro" id="IPR026444">
    <property type="entry name" value="Secre_tail"/>
</dbReference>
<gene>
    <name evidence="4" type="ORF">EPI11_18270</name>
</gene>
<sequence>MKNLLLFAFVALSFSANAQFTVWEDDFNDGNITDWTVWDLNGDEHKWQVNKNVQVGESGAIDLTTGTHNVLAVYAFDFETNEFFPNPDFEWTVSPAIDLSFYTGVTELVINTQKMIYDGASDLYIYGSISPEKESFVVLDTIHIHRDPQADLDTHFSDYTIDISQYAGKEQFYFAIVTDQFALYAGHEIDNVKITATEVVTGIDDVTKTATKIKQNPVSETLQLQLSTAIDAEALNVQIYNTSGMLVKDGRYTESGISVSDLSSGLYFLKLSNGTVTERIKFIKK</sequence>
<evidence type="ECO:0000313" key="4">
    <source>
        <dbReference type="EMBL" id="RWW91716.1"/>
    </source>
</evidence>
<evidence type="ECO:0000256" key="1">
    <source>
        <dbReference type="ARBA" id="ARBA00022729"/>
    </source>
</evidence>
<proteinExistence type="predicted"/>
<comment type="caution">
    <text evidence="4">The sequence shown here is derived from an EMBL/GenBank/DDBJ whole genome shotgun (WGS) entry which is preliminary data.</text>
</comment>
<dbReference type="Proteomes" id="UP000287527">
    <property type="component" value="Unassembled WGS sequence"/>
</dbReference>
<keyword evidence="5" id="KW-1185">Reference proteome</keyword>
<protein>
    <submittedName>
        <fullName evidence="4">T9SS type A sorting domain-containing protein</fullName>
    </submittedName>
</protein>
<dbReference type="AlphaFoldDB" id="A0A444GLB9"/>
<organism evidence="4 5">
    <name type="scientific">Flavobacterium cerinum</name>
    <dbReference type="NCBI Taxonomy" id="2502784"/>
    <lineage>
        <taxon>Bacteria</taxon>
        <taxon>Pseudomonadati</taxon>
        <taxon>Bacteroidota</taxon>
        <taxon>Flavobacteriia</taxon>
        <taxon>Flavobacteriales</taxon>
        <taxon>Flavobacteriaceae</taxon>
        <taxon>Flavobacterium</taxon>
    </lineage>
</organism>
<reference evidence="4 5" key="1">
    <citation type="submission" date="2019-01" db="EMBL/GenBank/DDBJ databases">
        <title>Flavobacterium sp. nov.,isolated from freshwater.</title>
        <authorList>
            <person name="Zhang R."/>
            <person name="Du Z.-J."/>
        </authorList>
    </citation>
    <scope>NUCLEOTIDE SEQUENCE [LARGE SCALE GENOMIC DNA]</scope>
    <source>
        <strain evidence="4 5">1E403</strain>
    </source>
</reference>
<evidence type="ECO:0000313" key="5">
    <source>
        <dbReference type="Proteomes" id="UP000287527"/>
    </source>
</evidence>
<evidence type="ECO:0000256" key="2">
    <source>
        <dbReference type="SAM" id="SignalP"/>
    </source>
</evidence>
<feature type="domain" description="Secretion system C-terminal sorting" evidence="3">
    <location>
        <begin position="216"/>
        <end position="278"/>
    </location>
</feature>
<dbReference type="RefSeq" id="WP_128391435.1">
    <property type="nucleotide sequence ID" value="NZ_SBII01000018.1"/>
</dbReference>
<dbReference type="Gene3D" id="2.60.120.200">
    <property type="match status" value="1"/>
</dbReference>
<dbReference type="OrthoDB" id="1273278at2"/>
<dbReference type="Pfam" id="PF18962">
    <property type="entry name" value="Por_Secre_tail"/>
    <property type="match status" value="1"/>
</dbReference>
<dbReference type="EMBL" id="SBII01000018">
    <property type="protein sequence ID" value="RWW91716.1"/>
    <property type="molecule type" value="Genomic_DNA"/>
</dbReference>
<accession>A0A444GLB9</accession>
<feature type="chain" id="PRO_5019077997" evidence="2">
    <location>
        <begin position="19"/>
        <end position="285"/>
    </location>
</feature>
<keyword evidence="1 2" id="KW-0732">Signal</keyword>
<name>A0A444GLB9_9FLAO</name>
<dbReference type="NCBIfam" id="TIGR04183">
    <property type="entry name" value="Por_Secre_tail"/>
    <property type="match status" value="1"/>
</dbReference>
<evidence type="ECO:0000259" key="3">
    <source>
        <dbReference type="Pfam" id="PF18962"/>
    </source>
</evidence>